<dbReference type="STRING" id="225164.V3ZLM1"/>
<accession>V3ZLM1</accession>
<dbReference type="Proteomes" id="UP000030746">
    <property type="component" value="Unassembled WGS sequence"/>
</dbReference>
<sequence>MGVISGSCPIDSGFSLNTYSSNKKIRNHLARYDSSRLPALIGSVPEEFNQARSGARKVAVIFIGGKVDAMAVIEQAEAAHAAGIDIFFAGHETADRNLLNALEEIGFGQRLFLNGYSARGQAAQFVEALCRMGLAYMRDHLFKKARPGVPHICIVITDGESQEPEKTAKEALGARQAGIDIFAIGVSESVNRQELNNIAGTPDRVIIVKTYGELEAIKDKLSGQTCKNVPTPAPTQAAEECGKDTPTDIYYVFDPASLGLDITGWVTQFISYTLEVREFKFMQMGVISGSCPIDSGFSLNTYSSNKKIRNHLARYDSSRLPALIGSVPEEFNQARSGARKVAVIFIGGKVRCNTRTNGSDTTS</sequence>
<name>V3ZLM1_LOTGI</name>
<gene>
    <name evidence="2" type="ORF">LOTGIDRAFT_239707</name>
</gene>
<proteinExistence type="predicted"/>
<dbReference type="RefSeq" id="XP_009065997.1">
    <property type="nucleotide sequence ID" value="XM_009067749.1"/>
</dbReference>
<dbReference type="PANTHER" id="PTHR24020">
    <property type="entry name" value="COLLAGEN ALPHA"/>
    <property type="match status" value="1"/>
</dbReference>
<dbReference type="InterPro" id="IPR036465">
    <property type="entry name" value="vWFA_dom_sf"/>
</dbReference>
<evidence type="ECO:0000313" key="2">
    <source>
        <dbReference type="EMBL" id="ESO83315.1"/>
    </source>
</evidence>
<dbReference type="Gene3D" id="3.40.50.410">
    <property type="entry name" value="von Willebrand factor, type A domain"/>
    <property type="match status" value="2"/>
</dbReference>
<evidence type="ECO:0000313" key="3">
    <source>
        <dbReference type="Proteomes" id="UP000030746"/>
    </source>
</evidence>
<dbReference type="CTD" id="20251141"/>
<dbReference type="InterPro" id="IPR050525">
    <property type="entry name" value="ECM_Assembly_Org"/>
</dbReference>
<dbReference type="OrthoDB" id="6085948at2759"/>
<organism evidence="2 3">
    <name type="scientific">Lottia gigantea</name>
    <name type="common">Giant owl limpet</name>
    <dbReference type="NCBI Taxonomy" id="225164"/>
    <lineage>
        <taxon>Eukaryota</taxon>
        <taxon>Metazoa</taxon>
        <taxon>Spiralia</taxon>
        <taxon>Lophotrochozoa</taxon>
        <taxon>Mollusca</taxon>
        <taxon>Gastropoda</taxon>
        <taxon>Patellogastropoda</taxon>
        <taxon>Lottioidea</taxon>
        <taxon>Lottiidae</taxon>
        <taxon>Lottia</taxon>
    </lineage>
</organism>
<dbReference type="CDD" id="cd01450">
    <property type="entry name" value="vWFA_subfamily_ECM"/>
    <property type="match status" value="1"/>
</dbReference>
<evidence type="ECO:0000259" key="1">
    <source>
        <dbReference type="PROSITE" id="PS50234"/>
    </source>
</evidence>
<dbReference type="SMART" id="SM00327">
    <property type="entry name" value="VWA"/>
    <property type="match status" value="1"/>
</dbReference>
<dbReference type="OMA" id="AKMEFSL"/>
<dbReference type="InterPro" id="IPR002035">
    <property type="entry name" value="VWF_A"/>
</dbReference>
<dbReference type="KEGG" id="lgi:LOTGIDRAFT_239707"/>
<dbReference type="GeneID" id="20251141"/>
<dbReference type="AlphaFoldDB" id="V3ZLM1"/>
<keyword evidence="3" id="KW-1185">Reference proteome</keyword>
<reference evidence="2 3" key="1">
    <citation type="journal article" date="2013" name="Nature">
        <title>Insights into bilaterian evolution from three spiralian genomes.</title>
        <authorList>
            <person name="Simakov O."/>
            <person name="Marletaz F."/>
            <person name="Cho S.J."/>
            <person name="Edsinger-Gonzales E."/>
            <person name="Havlak P."/>
            <person name="Hellsten U."/>
            <person name="Kuo D.H."/>
            <person name="Larsson T."/>
            <person name="Lv J."/>
            <person name="Arendt D."/>
            <person name="Savage R."/>
            <person name="Osoegawa K."/>
            <person name="de Jong P."/>
            <person name="Grimwood J."/>
            <person name="Chapman J.A."/>
            <person name="Shapiro H."/>
            <person name="Aerts A."/>
            <person name="Otillar R.P."/>
            <person name="Terry A.Y."/>
            <person name="Boore J.L."/>
            <person name="Grigoriev I.V."/>
            <person name="Lindberg D.R."/>
            <person name="Seaver E.C."/>
            <person name="Weisblat D.A."/>
            <person name="Putnam N.H."/>
            <person name="Rokhsar D.S."/>
        </authorList>
    </citation>
    <scope>NUCLEOTIDE SEQUENCE [LARGE SCALE GENOMIC DNA]</scope>
</reference>
<dbReference type="Pfam" id="PF00092">
    <property type="entry name" value="VWA"/>
    <property type="match status" value="1"/>
</dbReference>
<dbReference type="EMBL" id="KB203713">
    <property type="protein sequence ID" value="ESO83315.1"/>
    <property type="molecule type" value="Genomic_DNA"/>
</dbReference>
<dbReference type="SUPFAM" id="SSF53300">
    <property type="entry name" value="vWA-like"/>
    <property type="match status" value="2"/>
</dbReference>
<feature type="domain" description="VWFA" evidence="1">
    <location>
        <begin position="133"/>
        <end position="221"/>
    </location>
</feature>
<dbReference type="PANTHER" id="PTHR24020:SF20">
    <property type="entry name" value="PH DOMAIN-CONTAINING PROTEIN"/>
    <property type="match status" value="1"/>
</dbReference>
<protein>
    <recommendedName>
        <fullName evidence="1">VWFA domain-containing protein</fullName>
    </recommendedName>
</protein>
<dbReference type="PROSITE" id="PS50234">
    <property type="entry name" value="VWFA"/>
    <property type="match status" value="1"/>
</dbReference>
<dbReference type="HOGENOM" id="CLU_763511_0_0_1"/>